<comment type="caution">
    <text evidence="8">The sequence shown here is derived from an EMBL/GenBank/DDBJ whole genome shotgun (WGS) entry which is preliminary data.</text>
</comment>
<evidence type="ECO:0000256" key="5">
    <source>
        <dbReference type="ARBA" id="ARBA00038359"/>
    </source>
</evidence>
<dbReference type="InterPro" id="IPR049326">
    <property type="entry name" value="Rhodopsin_dom_fungi"/>
</dbReference>
<name>A0A9W9TK82_9EURO</name>
<dbReference type="Proteomes" id="UP001150941">
    <property type="component" value="Unassembled WGS sequence"/>
</dbReference>
<reference evidence="8" key="2">
    <citation type="journal article" date="2023" name="IMA Fungus">
        <title>Comparative genomic study of the Penicillium genus elucidates a diverse pangenome and 15 lateral gene transfer events.</title>
        <authorList>
            <person name="Petersen C."/>
            <person name="Sorensen T."/>
            <person name="Nielsen M.R."/>
            <person name="Sondergaard T.E."/>
            <person name="Sorensen J.L."/>
            <person name="Fitzpatrick D.A."/>
            <person name="Frisvad J.C."/>
            <person name="Nielsen K.L."/>
        </authorList>
    </citation>
    <scope>NUCLEOTIDE SEQUENCE</scope>
    <source>
        <strain evidence="8">IBT 19713</strain>
    </source>
</reference>
<dbReference type="RefSeq" id="XP_058329287.1">
    <property type="nucleotide sequence ID" value="XM_058476397.1"/>
</dbReference>
<keyword evidence="4 6" id="KW-0472">Membrane</keyword>
<evidence type="ECO:0000256" key="1">
    <source>
        <dbReference type="ARBA" id="ARBA00004141"/>
    </source>
</evidence>
<feature type="transmembrane region" description="Helical" evidence="6">
    <location>
        <begin position="227"/>
        <end position="247"/>
    </location>
</feature>
<keyword evidence="9" id="KW-1185">Reference proteome</keyword>
<feature type="transmembrane region" description="Helical" evidence="6">
    <location>
        <begin position="45"/>
        <end position="67"/>
    </location>
</feature>
<protein>
    <recommendedName>
        <fullName evidence="7">Rhodopsin domain-containing protein</fullName>
    </recommendedName>
</protein>
<dbReference type="EMBL" id="JAPQKS010000005">
    <property type="protein sequence ID" value="KAJ5225876.1"/>
    <property type="molecule type" value="Genomic_DNA"/>
</dbReference>
<dbReference type="GeneID" id="83203700"/>
<dbReference type="PANTHER" id="PTHR33048:SF132">
    <property type="entry name" value="MEMBRANE PROTEIN, PUTATIVE (AFU_ORTHOLOGUE AFUA_6G07820)-RELATED"/>
    <property type="match status" value="1"/>
</dbReference>
<accession>A0A9W9TK82</accession>
<evidence type="ECO:0000256" key="2">
    <source>
        <dbReference type="ARBA" id="ARBA00022692"/>
    </source>
</evidence>
<feature type="transmembrane region" description="Helical" evidence="6">
    <location>
        <begin position="148"/>
        <end position="170"/>
    </location>
</feature>
<evidence type="ECO:0000313" key="9">
    <source>
        <dbReference type="Proteomes" id="UP001150941"/>
    </source>
</evidence>
<dbReference type="Pfam" id="PF20684">
    <property type="entry name" value="Fung_rhodopsin"/>
    <property type="match status" value="1"/>
</dbReference>
<feature type="transmembrane region" description="Helical" evidence="6">
    <location>
        <begin position="194"/>
        <end position="215"/>
    </location>
</feature>
<reference evidence="8" key="1">
    <citation type="submission" date="2022-11" db="EMBL/GenBank/DDBJ databases">
        <authorList>
            <person name="Petersen C."/>
        </authorList>
    </citation>
    <scope>NUCLEOTIDE SEQUENCE</scope>
    <source>
        <strain evidence="8">IBT 19713</strain>
    </source>
</reference>
<dbReference type="GO" id="GO:0016020">
    <property type="term" value="C:membrane"/>
    <property type="evidence" value="ECO:0007669"/>
    <property type="project" value="UniProtKB-SubCell"/>
</dbReference>
<gene>
    <name evidence="8" type="ORF">N7468_007101</name>
</gene>
<keyword evidence="2 6" id="KW-0812">Transmembrane</keyword>
<organism evidence="8 9">
    <name type="scientific">Penicillium chermesinum</name>
    <dbReference type="NCBI Taxonomy" id="63820"/>
    <lineage>
        <taxon>Eukaryota</taxon>
        <taxon>Fungi</taxon>
        <taxon>Dikarya</taxon>
        <taxon>Ascomycota</taxon>
        <taxon>Pezizomycotina</taxon>
        <taxon>Eurotiomycetes</taxon>
        <taxon>Eurotiomycetidae</taxon>
        <taxon>Eurotiales</taxon>
        <taxon>Aspergillaceae</taxon>
        <taxon>Penicillium</taxon>
    </lineage>
</organism>
<evidence type="ECO:0000256" key="6">
    <source>
        <dbReference type="SAM" id="Phobius"/>
    </source>
</evidence>
<evidence type="ECO:0000256" key="3">
    <source>
        <dbReference type="ARBA" id="ARBA00022989"/>
    </source>
</evidence>
<evidence type="ECO:0000313" key="8">
    <source>
        <dbReference type="EMBL" id="KAJ5225876.1"/>
    </source>
</evidence>
<dbReference type="PANTHER" id="PTHR33048">
    <property type="entry name" value="PTH11-LIKE INTEGRAL MEMBRANE PROTEIN (AFU_ORTHOLOGUE AFUA_5G11245)"/>
    <property type="match status" value="1"/>
</dbReference>
<sequence length="390" mass="42903">MPTLSTARGRSALAVSIAFTCLATVFFAIRMYTRAVMAKQTGIDDYTLLVALAFSWAFFALFVGGQYCSIGVLLDFLNVPVRTGLTSSTEAYHGMGAHFDTVPHGIYVTQMLCFWASIPTYQASLISTKMSILLQYHRVFSTTPRMRMACVILIGFLAIYGTWTFISAWLTCVPIAKFWDPTTPGFCFDKEGLWFSNSAIHITTDLLILLYPMPVLKSLQLPKKQKIALMGVFALGAFVMITSILRLKSLLVISNSTDPTYDNVGAATWSAVECNVAIICACLPSTRALLSKLLPHLFSSHNGQRSKTTLPDRFGRSGTTKTQTQIQASVVGGRDFDYDMDDLSHSGSWESPAKEQDHGFSGIRVTTAVRRESVTQLVQDETGSTKDLVI</sequence>
<dbReference type="AlphaFoldDB" id="A0A9W9TK82"/>
<dbReference type="OrthoDB" id="444631at2759"/>
<feature type="domain" description="Rhodopsin" evidence="7">
    <location>
        <begin position="29"/>
        <end position="292"/>
    </location>
</feature>
<evidence type="ECO:0000256" key="4">
    <source>
        <dbReference type="ARBA" id="ARBA00023136"/>
    </source>
</evidence>
<dbReference type="InterPro" id="IPR052337">
    <property type="entry name" value="SAT4-like"/>
</dbReference>
<comment type="subcellular location">
    <subcellularLocation>
        <location evidence="1">Membrane</location>
        <topology evidence="1">Multi-pass membrane protein</topology>
    </subcellularLocation>
</comment>
<comment type="similarity">
    <text evidence="5">Belongs to the SAT4 family.</text>
</comment>
<feature type="transmembrane region" description="Helical" evidence="6">
    <location>
        <begin position="105"/>
        <end position="127"/>
    </location>
</feature>
<proteinExistence type="inferred from homology"/>
<keyword evidence="3 6" id="KW-1133">Transmembrane helix</keyword>
<evidence type="ECO:0000259" key="7">
    <source>
        <dbReference type="Pfam" id="PF20684"/>
    </source>
</evidence>
<feature type="transmembrane region" description="Helical" evidence="6">
    <location>
        <begin position="12"/>
        <end position="33"/>
    </location>
</feature>